<dbReference type="InterPro" id="IPR005148">
    <property type="entry name" value="Arg-tRNA-synth_N"/>
</dbReference>
<keyword evidence="5 9" id="KW-0067">ATP-binding</keyword>
<dbReference type="Gene3D" id="3.30.1360.70">
    <property type="entry name" value="Arginyl tRNA synthetase N-terminal domain"/>
    <property type="match status" value="1"/>
</dbReference>
<evidence type="ECO:0000256" key="7">
    <source>
        <dbReference type="ARBA" id="ARBA00023146"/>
    </source>
</evidence>
<evidence type="ECO:0000256" key="5">
    <source>
        <dbReference type="ARBA" id="ARBA00022840"/>
    </source>
</evidence>
<comment type="catalytic activity">
    <reaction evidence="8 9">
        <text>tRNA(Arg) + L-arginine + ATP = L-arginyl-tRNA(Arg) + AMP + diphosphate</text>
        <dbReference type="Rhea" id="RHEA:20301"/>
        <dbReference type="Rhea" id="RHEA-COMP:9658"/>
        <dbReference type="Rhea" id="RHEA-COMP:9673"/>
        <dbReference type="ChEBI" id="CHEBI:30616"/>
        <dbReference type="ChEBI" id="CHEBI:32682"/>
        <dbReference type="ChEBI" id="CHEBI:33019"/>
        <dbReference type="ChEBI" id="CHEBI:78442"/>
        <dbReference type="ChEBI" id="CHEBI:78513"/>
        <dbReference type="ChEBI" id="CHEBI:456215"/>
        <dbReference type="EC" id="6.1.1.19"/>
    </reaction>
</comment>
<dbReference type="SMART" id="SM00836">
    <property type="entry name" value="DALR_1"/>
    <property type="match status" value="1"/>
</dbReference>
<dbReference type="Proteomes" id="UP000018735">
    <property type="component" value="Chromosome"/>
</dbReference>
<dbReference type="Gene3D" id="3.40.50.620">
    <property type="entry name" value="HUPs"/>
    <property type="match status" value="1"/>
</dbReference>
<dbReference type="GO" id="GO:0005524">
    <property type="term" value="F:ATP binding"/>
    <property type="evidence" value="ECO:0007669"/>
    <property type="project" value="UniProtKB-UniRule"/>
</dbReference>
<dbReference type="Pfam" id="PF03485">
    <property type="entry name" value="Arg_tRNA_synt_N"/>
    <property type="match status" value="1"/>
</dbReference>
<dbReference type="PRINTS" id="PR01038">
    <property type="entry name" value="TRNASYNTHARG"/>
</dbReference>
<evidence type="ECO:0000259" key="12">
    <source>
        <dbReference type="SMART" id="SM01016"/>
    </source>
</evidence>
<dbReference type="InterPro" id="IPR001412">
    <property type="entry name" value="aa-tRNA-synth_I_CS"/>
</dbReference>
<dbReference type="GO" id="GO:0005737">
    <property type="term" value="C:cytoplasm"/>
    <property type="evidence" value="ECO:0007669"/>
    <property type="project" value="UniProtKB-SubCell"/>
</dbReference>
<dbReference type="KEGG" id="mgz:GCW_00055"/>
<keyword evidence="4 9" id="KW-0547">Nucleotide-binding</keyword>
<dbReference type="PANTHER" id="PTHR11956">
    <property type="entry name" value="ARGINYL-TRNA SYNTHETASE"/>
    <property type="match status" value="1"/>
</dbReference>
<keyword evidence="6 9" id="KW-0648">Protein biosynthesis</keyword>
<dbReference type="Gene3D" id="1.10.730.10">
    <property type="entry name" value="Isoleucyl-tRNA Synthetase, Domain 1"/>
    <property type="match status" value="1"/>
</dbReference>
<reference evidence="13 14" key="1">
    <citation type="journal article" date="2011" name="PLoS ONE">
        <title>Core proteome of the minimal cell: comparative proteomics of three mollicute species.</title>
        <authorList>
            <person name="Fisunov G.Y."/>
            <person name="Alexeev D.G."/>
            <person name="Bazaleev N.A."/>
            <person name="Ladygina V.G."/>
            <person name="Galyamina M.A."/>
            <person name="Kondratov I.G."/>
            <person name="Zhukova N.A."/>
            <person name="Serebryakova M.V."/>
            <person name="Demina I.A."/>
            <person name="Govorun V.M."/>
        </authorList>
    </citation>
    <scope>NUCLEOTIDE SEQUENCE [LARGE SCALE GENOMIC DNA]</scope>
    <source>
        <strain evidence="13 14">S6</strain>
    </source>
</reference>
<name>A0A0F6CJS0_MYCGL</name>
<evidence type="ECO:0000256" key="6">
    <source>
        <dbReference type="ARBA" id="ARBA00022917"/>
    </source>
</evidence>
<evidence type="ECO:0000256" key="10">
    <source>
        <dbReference type="RuleBase" id="RU363038"/>
    </source>
</evidence>
<dbReference type="Pfam" id="PF05746">
    <property type="entry name" value="DALR_1"/>
    <property type="match status" value="1"/>
</dbReference>
<gene>
    <name evidence="9 13" type="primary">argS</name>
    <name evidence="13" type="ORF">GCW_00055</name>
</gene>
<dbReference type="GO" id="GO:0004814">
    <property type="term" value="F:arginine-tRNA ligase activity"/>
    <property type="evidence" value="ECO:0007669"/>
    <property type="project" value="UniProtKB-UniRule"/>
</dbReference>
<dbReference type="PROSITE" id="PS00178">
    <property type="entry name" value="AA_TRNA_LIGASE_I"/>
    <property type="match status" value="1"/>
</dbReference>
<dbReference type="InterPro" id="IPR008909">
    <property type="entry name" value="DALR_anticod-bd"/>
</dbReference>
<dbReference type="EC" id="6.1.1.19" evidence="9"/>
<dbReference type="InterPro" id="IPR036695">
    <property type="entry name" value="Arg-tRNA-synth_N_sf"/>
</dbReference>
<dbReference type="InterPro" id="IPR014729">
    <property type="entry name" value="Rossmann-like_a/b/a_fold"/>
</dbReference>
<evidence type="ECO:0000313" key="13">
    <source>
        <dbReference type="EMBL" id="AHB99342.1"/>
    </source>
</evidence>
<comment type="subcellular location">
    <subcellularLocation>
        <location evidence="9">Cytoplasm</location>
    </subcellularLocation>
</comment>
<evidence type="ECO:0000256" key="9">
    <source>
        <dbReference type="HAMAP-Rule" id="MF_00123"/>
    </source>
</evidence>
<dbReference type="SUPFAM" id="SSF52374">
    <property type="entry name" value="Nucleotidylyl transferase"/>
    <property type="match status" value="1"/>
</dbReference>
<evidence type="ECO:0000256" key="4">
    <source>
        <dbReference type="ARBA" id="ARBA00022741"/>
    </source>
</evidence>
<dbReference type="HAMAP" id="MF_00123">
    <property type="entry name" value="Arg_tRNA_synth"/>
    <property type="match status" value="1"/>
</dbReference>
<dbReference type="eggNOG" id="COG0018">
    <property type="taxonomic scope" value="Bacteria"/>
</dbReference>
<dbReference type="Pfam" id="PF00750">
    <property type="entry name" value="tRNA-synt_1d"/>
    <property type="match status" value="1"/>
</dbReference>
<comment type="similarity">
    <text evidence="1 9 10">Belongs to the class-I aminoacyl-tRNA synthetase family.</text>
</comment>
<feature type="short sequence motif" description="'HIGH' region" evidence="9">
    <location>
        <begin position="122"/>
        <end position="132"/>
    </location>
</feature>
<keyword evidence="3 9" id="KW-0436">Ligase</keyword>
<dbReference type="InterPro" id="IPR009080">
    <property type="entry name" value="tRNAsynth_Ia_anticodon-bd"/>
</dbReference>
<accession>A0A0F6CJS0</accession>
<keyword evidence="7 9" id="KW-0030">Aminoacyl-tRNA synthetase</keyword>
<dbReference type="InterPro" id="IPR035684">
    <property type="entry name" value="ArgRS_core"/>
</dbReference>
<proteinExistence type="inferred from homology"/>
<dbReference type="CDD" id="cd00671">
    <property type="entry name" value="ArgRS_core"/>
    <property type="match status" value="1"/>
</dbReference>
<dbReference type="SUPFAM" id="SSF55190">
    <property type="entry name" value="Arginyl-tRNA synthetase (ArgRS), N-terminal 'additional' domain"/>
    <property type="match status" value="1"/>
</dbReference>
<keyword evidence="2 9" id="KW-0963">Cytoplasm</keyword>
<feature type="domain" description="DALR anticodon binding" evidence="11">
    <location>
        <begin position="434"/>
        <end position="549"/>
    </location>
</feature>
<dbReference type="InterPro" id="IPR001278">
    <property type="entry name" value="Arg-tRNA-ligase"/>
</dbReference>
<feature type="domain" description="Arginyl tRNA synthetase N-terminal" evidence="12">
    <location>
        <begin position="4"/>
        <end position="85"/>
    </location>
</feature>
<organism evidence="13 14">
    <name type="scientific">Mycoplasmoides gallisepticum S6</name>
    <dbReference type="NCBI Taxonomy" id="1006581"/>
    <lineage>
        <taxon>Bacteria</taxon>
        <taxon>Bacillati</taxon>
        <taxon>Mycoplasmatota</taxon>
        <taxon>Mycoplasmoidales</taxon>
        <taxon>Mycoplasmoidaceae</taxon>
        <taxon>Mycoplasmoides</taxon>
    </lineage>
</organism>
<dbReference type="PANTHER" id="PTHR11956:SF5">
    <property type="entry name" value="ARGININE--TRNA LIGASE, CYTOPLASMIC"/>
    <property type="match status" value="1"/>
</dbReference>
<dbReference type="EMBL" id="CP006916">
    <property type="protein sequence ID" value="AHB99342.1"/>
    <property type="molecule type" value="Genomic_DNA"/>
</dbReference>
<comment type="subunit">
    <text evidence="9">Monomer.</text>
</comment>
<dbReference type="NCBIfam" id="TIGR00456">
    <property type="entry name" value="argS"/>
    <property type="match status" value="1"/>
</dbReference>
<sequence length="549" mass="63614">MVFKKIKTQIDHALKQLNLPTDVEYLIQQTKNIQFGDFSSNVAMVLSKRQNKNPEQIAKQIIEQLNPNEFEKITFSKPGFINFFLSNQDKLVVLKRLQETNYSVEKLPKEEQESINIEFVSANPTGFLHLGHVRNAYTGDVLGNILRAVGHNVTKEYWINDLGNQVSLFALSTIIRYLQELGINKYELPEDSYHGKEPIFVAEEMIKDFGNKYQDIKIENNKIVDSKIANELTQYCTNKMLHFIKQDLESIGVKMDVWTSEKVVYQSNTLTELLNNQLKDHIYEQDGAVWLRTTDGGDDKDRVIIKENKQPTYYGTDIANHYLKHKRSFDRLINVWGADHFGHVLRTAYAAELTGIKKGKFVVVLIEMVKLLKDNKEIKFSKRLGNAISIPDMLEFLSKDASRWFMLNQSWTSGIKIDVDLTNKKDSSNPVYYVQYAHARIHKLLTKAEHIDLTKVNLSLLNSDVERTMINYLASFEHYVHNVATTYEVNKLLNFVYTLSQSFHSWYNSHEILNQKDEFKHTRLLLAKAIKNLINYLLSLFGIEAVEQM</sequence>
<dbReference type="SUPFAM" id="SSF47323">
    <property type="entry name" value="Anticodon-binding domain of a subclass of class I aminoacyl-tRNA synthetases"/>
    <property type="match status" value="1"/>
</dbReference>
<dbReference type="RefSeq" id="WP_011883620.1">
    <property type="nucleotide sequence ID" value="NC_023030.2"/>
</dbReference>
<evidence type="ECO:0000256" key="3">
    <source>
        <dbReference type="ARBA" id="ARBA00022598"/>
    </source>
</evidence>
<evidence type="ECO:0000259" key="11">
    <source>
        <dbReference type="SMART" id="SM00836"/>
    </source>
</evidence>
<protein>
    <recommendedName>
        <fullName evidence="9">Arginine--tRNA ligase</fullName>
        <ecNumber evidence="9">6.1.1.19</ecNumber>
    </recommendedName>
    <alternativeName>
        <fullName evidence="9">Arginyl-tRNA synthetase</fullName>
        <shortName evidence="9">ArgRS</shortName>
    </alternativeName>
</protein>
<evidence type="ECO:0000256" key="1">
    <source>
        <dbReference type="ARBA" id="ARBA00005594"/>
    </source>
</evidence>
<dbReference type="GO" id="GO:0006420">
    <property type="term" value="P:arginyl-tRNA aminoacylation"/>
    <property type="evidence" value="ECO:0007669"/>
    <property type="project" value="UniProtKB-UniRule"/>
</dbReference>
<evidence type="ECO:0000256" key="8">
    <source>
        <dbReference type="ARBA" id="ARBA00049339"/>
    </source>
</evidence>
<evidence type="ECO:0000313" key="14">
    <source>
        <dbReference type="Proteomes" id="UP000018735"/>
    </source>
</evidence>
<evidence type="ECO:0000256" key="2">
    <source>
        <dbReference type="ARBA" id="ARBA00022490"/>
    </source>
</evidence>
<dbReference type="AlphaFoldDB" id="A0A0F6CJS0"/>
<dbReference type="HOGENOM" id="CLU_006406_0_1_14"/>
<dbReference type="SMART" id="SM01016">
    <property type="entry name" value="Arg_tRNA_synt_N"/>
    <property type="match status" value="1"/>
</dbReference>